<evidence type="ECO:0000256" key="1">
    <source>
        <dbReference type="ARBA" id="ARBA00004141"/>
    </source>
</evidence>
<dbReference type="GO" id="GO:0048038">
    <property type="term" value="F:quinone binding"/>
    <property type="evidence" value="ECO:0007669"/>
    <property type="project" value="UniProtKB-KW"/>
</dbReference>
<dbReference type="Proteomes" id="UP000178395">
    <property type="component" value="Unassembled WGS sequence"/>
</dbReference>
<dbReference type="InterPro" id="IPR038354">
    <property type="entry name" value="VKOR_sf"/>
</dbReference>
<keyword evidence="9" id="KW-0676">Redox-active center</keyword>
<protein>
    <recommendedName>
        <fullName evidence="11">Vitamin K epoxide reductase domain-containing protein</fullName>
    </recommendedName>
</protein>
<evidence type="ECO:0000313" key="12">
    <source>
        <dbReference type="EMBL" id="OGD35086.1"/>
    </source>
</evidence>
<dbReference type="EMBL" id="MEYJ01000050">
    <property type="protein sequence ID" value="OGD35086.1"/>
    <property type="molecule type" value="Genomic_DNA"/>
</dbReference>
<evidence type="ECO:0000256" key="2">
    <source>
        <dbReference type="ARBA" id="ARBA00006214"/>
    </source>
</evidence>
<evidence type="ECO:0000313" key="13">
    <source>
        <dbReference type="Proteomes" id="UP000178395"/>
    </source>
</evidence>
<feature type="transmembrane region" description="Helical" evidence="10">
    <location>
        <begin position="87"/>
        <end position="109"/>
    </location>
</feature>
<dbReference type="PANTHER" id="PTHR34573">
    <property type="entry name" value="VKC DOMAIN-CONTAINING PROTEIN"/>
    <property type="match status" value="1"/>
</dbReference>
<feature type="transmembrane region" description="Helical" evidence="10">
    <location>
        <begin position="60"/>
        <end position="80"/>
    </location>
</feature>
<proteinExistence type="inferred from homology"/>
<accession>A0A1F5BWV2</accession>
<keyword evidence="5 10" id="KW-1133">Transmembrane helix</keyword>
<comment type="similarity">
    <text evidence="2">Belongs to the VKOR family.</text>
</comment>
<dbReference type="SMART" id="SM00756">
    <property type="entry name" value="VKc"/>
    <property type="match status" value="1"/>
</dbReference>
<dbReference type="Gene3D" id="1.20.1440.130">
    <property type="entry name" value="VKOR domain"/>
    <property type="match status" value="1"/>
</dbReference>
<evidence type="ECO:0000256" key="6">
    <source>
        <dbReference type="ARBA" id="ARBA00023002"/>
    </source>
</evidence>
<dbReference type="AlphaFoldDB" id="A0A1F5BWV2"/>
<dbReference type="CDD" id="cd12916">
    <property type="entry name" value="VKOR_1"/>
    <property type="match status" value="1"/>
</dbReference>
<keyword evidence="7 10" id="KW-0472">Membrane</keyword>
<reference evidence="12 13" key="1">
    <citation type="journal article" date="2016" name="Nat. Commun.">
        <title>Thousands of microbial genomes shed light on interconnected biogeochemical processes in an aquifer system.</title>
        <authorList>
            <person name="Anantharaman K."/>
            <person name="Brown C.T."/>
            <person name="Hug L.A."/>
            <person name="Sharon I."/>
            <person name="Castelle C.J."/>
            <person name="Probst A.J."/>
            <person name="Thomas B.C."/>
            <person name="Singh A."/>
            <person name="Wilkins M.J."/>
            <person name="Karaoz U."/>
            <person name="Brodie E.L."/>
            <person name="Williams K.H."/>
            <person name="Hubbard S.S."/>
            <person name="Banfield J.F."/>
        </authorList>
    </citation>
    <scope>NUCLEOTIDE SEQUENCE [LARGE SCALE GENOMIC DNA]</scope>
</reference>
<evidence type="ECO:0000256" key="8">
    <source>
        <dbReference type="ARBA" id="ARBA00023157"/>
    </source>
</evidence>
<dbReference type="InterPro" id="IPR012932">
    <property type="entry name" value="VKOR"/>
</dbReference>
<evidence type="ECO:0000256" key="7">
    <source>
        <dbReference type="ARBA" id="ARBA00023136"/>
    </source>
</evidence>
<evidence type="ECO:0000256" key="5">
    <source>
        <dbReference type="ARBA" id="ARBA00022989"/>
    </source>
</evidence>
<evidence type="ECO:0000256" key="9">
    <source>
        <dbReference type="ARBA" id="ARBA00023284"/>
    </source>
</evidence>
<name>A0A1F5BWV2_9BACT</name>
<feature type="transmembrane region" description="Helical" evidence="10">
    <location>
        <begin position="9"/>
        <end position="29"/>
    </location>
</feature>
<evidence type="ECO:0000256" key="3">
    <source>
        <dbReference type="ARBA" id="ARBA00022692"/>
    </source>
</evidence>
<evidence type="ECO:0000259" key="11">
    <source>
        <dbReference type="SMART" id="SM00756"/>
    </source>
</evidence>
<keyword evidence="4" id="KW-0874">Quinone</keyword>
<keyword evidence="3 10" id="KW-0812">Transmembrane</keyword>
<comment type="caution">
    <text evidence="12">The sequence shown here is derived from an EMBL/GenBank/DDBJ whole genome shotgun (WGS) entry which is preliminary data.</text>
</comment>
<keyword evidence="8" id="KW-1015">Disulfide bond</keyword>
<evidence type="ECO:0000256" key="10">
    <source>
        <dbReference type="SAM" id="Phobius"/>
    </source>
</evidence>
<dbReference type="GO" id="GO:0016020">
    <property type="term" value="C:membrane"/>
    <property type="evidence" value="ECO:0007669"/>
    <property type="project" value="UniProtKB-SubCell"/>
</dbReference>
<comment type="subcellular location">
    <subcellularLocation>
        <location evidence="1">Membrane</location>
        <topology evidence="1">Multi-pass membrane protein</topology>
    </subcellularLocation>
</comment>
<dbReference type="PANTHER" id="PTHR34573:SF1">
    <property type="entry name" value="VITAMIN K EPOXIDE REDUCTASE DOMAIN-CONTAINING PROTEIN"/>
    <property type="match status" value="1"/>
</dbReference>
<organism evidence="12 13">
    <name type="scientific">Candidatus Azambacteria bacterium RIFCSPHIGHO2_01_46_10</name>
    <dbReference type="NCBI Taxonomy" id="1797293"/>
    <lineage>
        <taxon>Bacteria</taxon>
        <taxon>Candidatus Azamiibacteriota</taxon>
    </lineage>
</organism>
<dbReference type="Pfam" id="PF07884">
    <property type="entry name" value="VKOR"/>
    <property type="match status" value="1"/>
</dbReference>
<keyword evidence="6" id="KW-0560">Oxidoreductase</keyword>
<dbReference type="GO" id="GO:0016491">
    <property type="term" value="F:oxidoreductase activity"/>
    <property type="evidence" value="ECO:0007669"/>
    <property type="project" value="UniProtKB-KW"/>
</dbReference>
<sequence>MSLKNKKIFIFAIMTVAFLGILDTGYLAYEHFSGVVPPCTINGCERVLTSEYAVIFGVPLGLWGLAFYSSVLTLAVLSYFWESRKTFLILLSTTAIGFLMSLGFVYIQLFVLKAICMYCMISAATATALFALTLYLFIILRKFQPRH</sequence>
<evidence type="ECO:0000256" key="4">
    <source>
        <dbReference type="ARBA" id="ARBA00022719"/>
    </source>
</evidence>
<feature type="transmembrane region" description="Helical" evidence="10">
    <location>
        <begin position="115"/>
        <end position="140"/>
    </location>
</feature>
<gene>
    <name evidence="12" type="ORF">A2W39_01335</name>
</gene>
<dbReference type="InterPro" id="IPR044698">
    <property type="entry name" value="VKOR/LTO1"/>
</dbReference>
<feature type="domain" description="Vitamin K epoxide reductase" evidence="11">
    <location>
        <begin position="6"/>
        <end position="137"/>
    </location>
</feature>